<gene>
    <name evidence="1" type="ORF">BSAL_01710</name>
</gene>
<protein>
    <submittedName>
        <fullName evidence="1">Uncharacterized protein</fullName>
    </submittedName>
</protein>
<dbReference type="VEuPathDB" id="TriTrypDB:BSAL_01710"/>
<proteinExistence type="predicted"/>
<reference evidence="2" key="1">
    <citation type="submission" date="2015-09" db="EMBL/GenBank/DDBJ databases">
        <authorList>
            <consortium name="Pathogen Informatics"/>
        </authorList>
    </citation>
    <scope>NUCLEOTIDE SEQUENCE [LARGE SCALE GENOMIC DNA]</scope>
    <source>
        <strain evidence="2">Lake Konstanz</strain>
    </source>
</reference>
<sequence length="338" mass="36232">VVSSNRPAISVHTTELFGNDDTSSSDKNSVIHREVVLIGDQVALYNPALHFVCRGGCLRVKVVQCLSRTVVTINLALESLECQRAAEEAVAFHRPDLYGKAMILPRPISKLKVDVVCDHPLLHEVRLQCSTFTEPAGVVPLSLVVPYPSLVSVLLANMSSLSVMTWISYEGPSAVDEPLYHYGGAVLAGTDFEEEELDHHSRKLIADPLANTLPTMFASTADSYDSQPPQLATDFVGIGGRQSPAFGDFGQSTRRIFGDATMSSSIAVADNPPLAFTATNEGVFTRDSVSINDFDRAAASARRNTTRRLSLDVSGFASGAARSPVARSPLSSPFPAGL</sequence>
<dbReference type="EMBL" id="CYKH01001643">
    <property type="protein sequence ID" value="CUG88435.1"/>
    <property type="molecule type" value="Genomic_DNA"/>
</dbReference>
<evidence type="ECO:0000313" key="1">
    <source>
        <dbReference type="EMBL" id="CUG88435.1"/>
    </source>
</evidence>
<feature type="non-terminal residue" evidence="1">
    <location>
        <position position="1"/>
    </location>
</feature>
<evidence type="ECO:0000313" key="2">
    <source>
        <dbReference type="Proteomes" id="UP000051952"/>
    </source>
</evidence>
<organism evidence="1 2">
    <name type="scientific">Bodo saltans</name>
    <name type="common">Flagellated protozoan</name>
    <dbReference type="NCBI Taxonomy" id="75058"/>
    <lineage>
        <taxon>Eukaryota</taxon>
        <taxon>Discoba</taxon>
        <taxon>Euglenozoa</taxon>
        <taxon>Kinetoplastea</taxon>
        <taxon>Metakinetoplastina</taxon>
        <taxon>Eubodonida</taxon>
        <taxon>Bodonidae</taxon>
        <taxon>Bodo</taxon>
    </lineage>
</organism>
<accession>A0A0S4JE43</accession>
<keyword evidence="2" id="KW-1185">Reference proteome</keyword>
<name>A0A0S4JE43_BODSA</name>
<dbReference type="AlphaFoldDB" id="A0A0S4JE43"/>
<dbReference type="Proteomes" id="UP000051952">
    <property type="component" value="Unassembled WGS sequence"/>
</dbReference>